<reference evidence="1" key="1">
    <citation type="submission" date="2021-01" db="EMBL/GenBank/DDBJ databases">
        <title>Phytophthora aleatoria, a newly-described species from Pinus radiata is distinct from Phytophthora cactorum isolates based on comparative genomics.</title>
        <authorList>
            <person name="Mcdougal R."/>
            <person name="Panda P."/>
            <person name="Williams N."/>
            <person name="Studholme D.J."/>
        </authorList>
    </citation>
    <scope>NUCLEOTIDE SEQUENCE</scope>
    <source>
        <strain evidence="1">NZFS 4037</strain>
    </source>
</reference>
<protein>
    <submittedName>
        <fullName evidence="1">Uncharacterized protein</fullName>
    </submittedName>
</protein>
<accession>A0A8J5JGR7</accession>
<evidence type="ECO:0000313" key="2">
    <source>
        <dbReference type="Proteomes" id="UP000709295"/>
    </source>
</evidence>
<dbReference type="AlphaFoldDB" id="A0A8J5JGR7"/>
<proteinExistence type="predicted"/>
<keyword evidence="2" id="KW-1185">Reference proteome</keyword>
<name>A0A8J5JGR7_9STRA</name>
<sequence length="711" mass="79350">MAASKAPSAELRAEDVRQLWSLACLLAHKKLTMQTAQCLEKLIAVFVPQPLCAVDCSARSDEEQGILLQANVLLAEICSVACSNKKKADRDLWTRRVVQTEKCIYSADAAIARGVPCSNENKLRLLKAKFLLQQQLKVERSAKNRRMLEILCEGLRSCAEAEVNDHELAAEFRKYFDVKLKACLVKMHATTVMAKYSKDNGGVTIFAENLKYLRTTLPNYVDKNFLLWLVELTCQTAITSFQPGNTVEMHQLVAFGQEFFDKVALEHPVSREVHIHHLIITGFYYLRIGKLTKVAPLLEQIQTLVRGTGSDDQQPGGDLKEAYLNTILDSMRVTVLACSDPKQAIDLAMKTVLAAQANLKTYDKYPAVRLMLIATLFDMLHVYCGLLGLQCRYADMGACIVQMTTLFVTHKQYLERTIFYRFFLARCHTLIAKYATAIGKVKDACAHLNFVVDKVLPVPTDGEVPYPDAYLAVWVDVLDVAMYCCGVATLPAPVHGDSSTSVQVKQIYPSQMLLEWVSRILISDGLRHQMNQCCSVELQAKYNLALAKWMWATERLLNDVEDSTAGRSPRFRQHTELEELRPKAFTLLHEALEHMNTSVTCSETTSEIMALFGPQLVAYGKMKQGEEMLTNAISTSLQSKNVLLQTRLLVDVFQLYSNKGLVKAQATAAAKYEKKLALLLCRITAAQAEDATAAALLRWTAGSKAPTPSRG</sequence>
<evidence type="ECO:0000313" key="1">
    <source>
        <dbReference type="EMBL" id="KAG6976386.1"/>
    </source>
</evidence>
<dbReference type="EMBL" id="JAENGY010000032">
    <property type="protein sequence ID" value="KAG6976386.1"/>
    <property type="molecule type" value="Genomic_DNA"/>
</dbReference>
<dbReference type="Proteomes" id="UP000709295">
    <property type="component" value="Unassembled WGS sequence"/>
</dbReference>
<comment type="caution">
    <text evidence="1">The sequence shown here is derived from an EMBL/GenBank/DDBJ whole genome shotgun (WGS) entry which is preliminary data.</text>
</comment>
<organism evidence="1 2">
    <name type="scientific">Phytophthora aleatoria</name>
    <dbReference type="NCBI Taxonomy" id="2496075"/>
    <lineage>
        <taxon>Eukaryota</taxon>
        <taxon>Sar</taxon>
        <taxon>Stramenopiles</taxon>
        <taxon>Oomycota</taxon>
        <taxon>Peronosporomycetes</taxon>
        <taxon>Peronosporales</taxon>
        <taxon>Peronosporaceae</taxon>
        <taxon>Phytophthora</taxon>
    </lineage>
</organism>
<gene>
    <name evidence="1" type="ORF">JG688_00001392</name>
</gene>